<protein>
    <submittedName>
        <fullName evidence="2">Uncharacterized protein</fullName>
    </submittedName>
</protein>
<dbReference type="Proteomes" id="UP000727056">
    <property type="component" value="Unassembled WGS sequence"/>
</dbReference>
<dbReference type="RefSeq" id="WP_168090315.1">
    <property type="nucleotide sequence ID" value="NZ_JAAVJC010000372.1"/>
</dbReference>
<feature type="region of interest" description="Disordered" evidence="1">
    <location>
        <begin position="24"/>
        <end position="75"/>
    </location>
</feature>
<sequence length="75" mass="7498">PTLIHLSFSDLHAYPEDGFSQPFDTASGGILTGQGAGMLAARPPPGTTPAASGTGRRGSTAAPRGTPGAAARYEM</sequence>
<keyword evidence="3" id="KW-1185">Reference proteome</keyword>
<dbReference type="EMBL" id="JAAVJC010000372">
    <property type="protein sequence ID" value="NJQ17674.1"/>
    <property type="molecule type" value="Genomic_DNA"/>
</dbReference>
<evidence type="ECO:0000313" key="3">
    <source>
        <dbReference type="Proteomes" id="UP000727056"/>
    </source>
</evidence>
<evidence type="ECO:0000256" key="1">
    <source>
        <dbReference type="SAM" id="MobiDB-lite"/>
    </source>
</evidence>
<organism evidence="2 3">
    <name type="scientific">Streptomyces bohaiensis</name>
    <dbReference type="NCBI Taxonomy" id="1431344"/>
    <lineage>
        <taxon>Bacteria</taxon>
        <taxon>Bacillati</taxon>
        <taxon>Actinomycetota</taxon>
        <taxon>Actinomycetes</taxon>
        <taxon>Kitasatosporales</taxon>
        <taxon>Streptomycetaceae</taxon>
        <taxon>Streptomyces</taxon>
    </lineage>
</organism>
<comment type="caution">
    <text evidence="2">The sequence shown here is derived from an EMBL/GenBank/DDBJ whole genome shotgun (WGS) entry which is preliminary data.</text>
</comment>
<proteinExistence type="predicted"/>
<gene>
    <name evidence="2" type="ORF">HCN52_22730</name>
</gene>
<feature type="compositionally biased region" description="Low complexity" evidence="1">
    <location>
        <begin position="48"/>
        <end position="75"/>
    </location>
</feature>
<reference evidence="2 3" key="1">
    <citation type="submission" date="2020-03" db="EMBL/GenBank/DDBJ databases">
        <title>Draft genome of Streptomyces sp. ventii, isolated from the Axial Seamount in the Pacific Ocean, and resequencing of the two type strains Streptomyces lonarensis strain NCL 716 and Streptomyces bohaiensis strain 11A07.</title>
        <authorList>
            <person name="Loughran R.M."/>
            <person name="Pfannmuller K.M."/>
            <person name="Wasson B.J."/>
            <person name="Deadmond M.C."/>
            <person name="Paddock B.E."/>
            <person name="Koyack M.J."/>
            <person name="Gallegos D.A."/>
            <person name="Mitchell E.A."/>
            <person name="Ushijima B."/>
            <person name="Saw J.H."/>
            <person name="Mcphail K.L."/>
            <person name="Videau P."/>
        </authorList>
    </citation>
    <scope>NUCLEOTIDE SEQUENCE [LARGE SCALE GENOMIC DNA]</scope>
    <source>
        <strain evidence="2 3">11A07</strain>
    </source>
</reference>
<feature type="non-terminal residue" evidence="2">
    <location>
        <position position="1"/>
    </location>
</feature>
<accession>A0ABX1CM08</accession>
<evidence type="ECO:0000313" key="2">
    <source>
        <dbReference type="EMBL" id="NJQ17674.1"/>
    </source>
</evidence>
<name>A0ABX1CM08_9ACTN</name>